<dbReference type="PROSITE" id="PS50887">
    <property type="entry name" value="GGDEF"/>
    <property type="match status" value="1"/>
</dbReference>
<evidence type="ECO:0000256" key="8">
    <source>
        <dbReference type="SAM" id="Phobius"/>
    </source>
</evidence>
<dbReference type="PANTHER" id="PTHR45138">
    <property type="entry name" value="REGULATORY COMPONENTS OF SENSORY TRANSDUCTION SYSTEM"/>
    <property type="match status" value="1"/>
</dbReference>
<keyword evidence="3" id="KW-1003">Cell membrane</keyword>
<dbReference type="GO" id="GO:0052621">
    <property type="term" value="F:diguanylate cyclase activity"/>
    <property type="evidence" value="ECO:0007669"/>
    <property type="project" value="UniProtKB-EC"/>
</dbReference>
<dbReference type="PANTHER" id="PTHR45138:SF9">
    <property type="entry name" value="DIGUANYLATE CYCLASE DGCM-RELATED"/>
    <property type="match status" value="1"/>
</dbReference>
<dbReference type="InterPro" id="IPR043128">
    <property type="entry name" value="Rev_trsase/Diguanyl_cyclase"/>
</dbReference>
<dbReference type="GO" id="GO:0043709">
    <property type="term" value="P:cell adhesion involved in single-species biofilm formation"/>
    <property type="evidence" value="ECO:0007669"/>
    <property type="project" value="TreeGrafter"/>
</dbReference>
<name>A0A7S7RNR2_9BACT</name>
<evidence type="ECO:0000256" key="6">
    <source>
        <dbReference type="ARBA" id="ARBA00023136"/>
    </source>
</evidence>
<organism evidence="10 11">
    <name type="scientific">Candidatus Sulfurimonas marisnigri</name>
    <dbReference type="NCBI Taxonomy" id="2740405"/>
    <lineage>
        <taxon>Bacteria</taxon>
        <taxon>Pseudomonadati</taxon>
        <taxon>Campylobacterota</taxon>
        <taxon>Epsilonproteobacteria</taxon>
        <taxon>Campylobacterales</taxon>
        <taxon>Sulfurimonadaceae</taxon>
        <taxon>Sulfurimonas</taxon>
    </lineage>
</organism>
<reference evidence="10 11" key="1">
    <citation type="submission" date="2020-05" db="EMBL/GenBank/DDBJ databases">
        <title>Sulfurimonas marisnigri, sp. nov., and Sulfurimonas baltica, sp. nov., manganese oxide reducing chemolithoautotrophs of the class Epsilonproteobacteria isolated from the pelagic redoxclines of the Black and Baltic Seas and emended description of the genus Sulfurimonas.</title>
        <authorList>
            <person name="Henkel J.V."/>
            <person name="Laudan C."/>
            <person name="Werner J."/>
            <person name="Neu T."/>
            <person name="Plewe S."/>
            <person name="Sproer C."/>
            <person name="Bunk B."/>
            <person name="Schulz-Vogt H.N."/>
        </authorList>
    </citation>
    <scope>NUCLEOTIDE SEQUENCE [LARGE SCALE GENOMIC DNA]</scope>
    <source>
        <strain evidence="10 11">SoZ1</strain>
    </source>
</reference>
<keyword evidence="6 8" id="KW-0472">Membrane</keyword>
<dbReference type="InterPro" id="IPR000160">
    <property type="entry name" value="GGDEF_dom"/>
</dbReference>
<dbReference type="Pfam" id="PF00990">
    <property type="entry name" value="GGDEF"/>
    <property type="match status" value="1"/>
</dbReference>
<dbReference type="KEGG" id="smas:HUE87_06440"/>
<evidence type="ECO:0000256" key="7">
    <source>
        <dbReference type="ARBA" id="ARBA00034247"/>
    </source>
</evidence>
<evidence type="ECO:0000313" key="10">
    <source>
        <dbReference type="EMBL" id="QOY53562.1"/>
    </source>
</evidence>
<evidence type="ECO:0000256" key="3">
    <source>
        <dbReference type="ARBA" id="ARBA00022475"/>
    </source>
</evidence>
<dbReference type="EMBL" id="CP054493">
    <property type="protein sequence ID" value="QOY53562.1"/>
    <property type="molecule type" value="Genomic_DNA"/>
</dbReference>
<dbReference type="GO" id="GO:0005886">
    <property type="term" value="C:plasma membrane"/>
    <property type="evidence" value="ECO:0007669"/>
    <property type="project" value="UniProtKB-SubCell"/>
</dbReference>
<keyword evidence="4 8" id="KW-0812">Transmembrane</keyword>
<protein>
    <recommendedName>
        <fullName evidence="2">diguanylate cyclase</fullName>
        <ecNumber evidence="2">2.7.7.65</ecNumber>
    </recommendedName>
</protein>
<evidence type="ECO:0000256" key="1">
    <source>
        <dbReference type="ARBA" id="ARBA00004651"/>
    </source>
</evidence>
<dbReference type="Proteomes" id="UP000593836">
    <property type="component" value="Chromosome"/>
</dbReference>
<dbReference type="Gene3D" id="3.30.450.20">
    <property type="entry name" value="PAS domain"/>
    <property type="match status" value="2"/>
</dbReference>
<comment type="subcellular location">
    <subcellularLocation>
        <location evidence="1">Cell membrane</location>
        <topology evidence="1">Multi-pass membrane protein</topology>
    </subcellularLocation>
</comment>
<dbReference type="Gene3D" id="3.30.70.270">
    <property type="match status" value="1"/>
</dbReference>
<accession>A0A7S7RNR2</accession>
<evidence type="ECO:0000259" key="9">
    <source>
        <dbReference type="PROSITE" id="PS50887"/>
    </source>
</evidence>
<dbReference type="GO" id="GO:1902201">
    <property type="term" value="P:negative regulation of bacterial-type flagellum-dependent cell motility"/>
    <property type="evidence" value="ECO:0007669"/>
    <property type="project" value="TreeGrafter"/>
</dbReference>
<dbReference type="SMART" id="SM01049">
    <property type="entry name" value="Cache_2"/>
    <property type="match status" value="1"/>
</dbReference>
<dbReference type="FunFam" id="3.30.70.270:FF:000001">
    <property type="entry name" value="Diguanylate cyclase domain protein"/>
    <property type="match status" value="1"/>
</dbReference>
<dbReference type="RefSeq" id="WP_194365397.1">
    <property type="nucleotide sequence ID" value="NZ_CP054493.1"/>
</dbReference>
<dbReference type="EC" id="2.7.7.65" evidence="2"/>
<feature type="transmembrane region" description="Helical" evidence="8">
    <location>
        <begin position="353"/>
        <end position="371"/>
    </location>
</feature>
<dbReference type="InterPro" id="IPR004010">
    <property type="entry name" value="Double_Cache_2"/>
</dbReference>
<dbReference type="Pfam" id="PF08269">
    <property type="entry name" value="dCache_2"/>
    <property type="match status" value="1"/>
</dbReference>
<keyword evidence="11" id="KW-1185">Reference proteome</keyword>
<dbReference type="SMART" id="SM00267">
    <property type="entry name" value="GGDEF"/>
    <property type="match status" value="1"/>
</dbReference>
<dbReference type="CDD" id="cd01949">
    <property type="entry name" value="GGDEF"/>
    <property type="match status" value="1"/>
</dbReference>
<sequence length="596" mass="69208">MLSGRRFLKILSFGPLLLIPLMVGLLSFLYIEMYNKSFEFSLKELEKDMYEMEMSTGKDKISSVSDIIIYQKSTTQEKLKSRIKDRVNVAYEIANNIYNKYKNVKSKEEIQNIIKTSLETLTWNNGESFIYMLDYDGIFRLAPKHLKHLEETCAIDLQDSTGKYIIKEEIALCINDDGGFLWNTFTKSPDSGKKHKQIVYVKAFNHYNWYLGSGEYIDSAIKKTDKELLKTIAEINNIGNRYIFVVHKDGYILFQKAIPDHISQNISDFEKKYTLKAIEKITQSMKENNSDYVSYNWVNLQTETIEEKLSYIMKVPGTDWIIGTGFYLKDIEQEIALKKSEMYKIYYEKSQRVIYLTVLIMIVTFFISYYISAKIKQSFLNYERRISLKNLELEQLNEGLEQKIKDRTSELHKSEYDLKIKNDILEKLSRRDGLTNIANRRYFDENFEIKCKESSREQTSLVAIMIDIDCFKDYNDHYGHAKGDEALKKVAKTLENELKRPSDMVARYGGEEFVLLLKDVDIKGAKQVADSLLKAIANLKIPHEYSIVTNIISISIGVSYADGYENIDKEALLKEADDALYEAKNSGRNKVVMNNT</sequence>
<dbReference type="InterPro" id="IPR050469">
    <property type="entry name" value="Diguanylate_Cyclase"/>
</dbReference>
<feature type="transmembrane region" description="Helical" evidence="8">
    <location>
        <begin position="12"/>
        <end position="31"/>
    </location>
</feature>
<feature type="domain" description="GGDEF" evidence="9">
    <location>
        <begin position="459"/>
        <end position="596"/>
    </location>
</feature>
<evidence type="ECO:0000313" key="11">
    <source>
        <dbReference type="Proteomes" id="UP000593836"/>
    </source>
</evidence>
<evidence type="ECO:0000256" key="4">
    <source>
        <dbReference type="ARBA" id="ARBA00022692"/>
    </source>
</evidence>
<keyword evidence="5 8" id="KW-1133">Transmembrane helix</keyword>
<evidence type="ECO:0000256" key="2">
    <source>
        <dbReference type="ARBA" id="ARBA00012528"/>
    </source>
</evidence>
<dbReference type="AlphaFoldDB" id="A0A7S7RNR2"/>
<gene>
    <name evidence="10" type="ORF">HUE87_06440</name>
</gene>
<evidence type="ECO:0000256" key="5">
    <source>
        <dbReference type="ARBA" id="ARBA00022989"/>
    </source>
</evidence>
<dbReference type="InterPro" id="IPR029787">
    <property type="entry name" value="Nucleotide_cyclase"/>
</dbReference>
<proteinExistence type="predicted"/>
<comment type="catalytic activity">
    <reaction evidence="7">
        <text>2 GTP = 3',3'-c-di-GMP + 2 diphosphate</text>
        <dbReference type="Rhea" id="RHEA:24898"/>
        <dbReference type="ChEBI" id="CHEBI:33019"/>
        <dbReference type="ChEBI" id="CHEBI:37565"/>
        <dbReference type="ChEBI" id="CHEBI:58805"/>
        <dbReference type="EC" id="2.7.7.65"/>
    </reaction>
</comment>
<dbReference type="NCBIfam" id="TIGR00254">
    <property type="entry name" value="GGDEF"/>
    <property type="match status" value="1"/>
</dbReference>
<dbReference type="SUPFAM" id="SSF55073">
    <property type="entry name" value="Nucleotide cyclase"/>
    <property type="match status" value="1"/>
</dbReference>
<dbReference type="InterPro" id="IPR033480">
    <property type="entry name" value="sCache_2"/>
</dbReference>